<dbReference type="PROSITE" id="PS00061">
    <property type="entry name" value="ADH_SHORT"/>
    <property type="match status" value="1"/>
</dbReference>
<dbReference type="InterPro" id="IPR036291">
    <property type="entry name" value="NAD(P)-bd_dom_sf"/>
</dbReference>
<dbReference type="PANTHER" id="PTHR43477">
    <property type="entry name" value="DIHYDROANTICAPSIN 7-DEHYDROGENASE"/>
    <property type="match status" value="1"/>
</dbReference>
<dbReference type="CDD" id="cd05233">
    <property type="entry name" value="SDR_c"/>
    <property type="match status" value="1"/>
</dbReference>
<dbReference type="PANTHER" id="PTHR43477:SF1">
    <property type="entry name" value="DIHYDROANTICAPSIN 7-DEHYDROGENASE"/>
    <property type="match status" value="1"/>
</dbReference>
<keyword evidence="2 3" id="KW-0560">Oxidoreductase</keyword>
<organism evidence="3 4">
    <name type="scientific">Corticicoccus populi</name>
    <dbReference type="NCBI Taxonomy" id="1812821"/>
    <lineage>
        <taxon>Bacteria</taxon>
        <taxon>Bacillati</taxon>
        <taxon>Bacillota</taxon>
        <taxon>Bacilli</taxon>
        <taxon>Bacillales</taxon>
        <taxon>Staphylococcaceae</taxon>
        <taxon>Corticicoccus</taxon>
    </lineage>
</organism>
<keyword evidence="4" id="KW-1185">Reference proteome</keyword>
<dbReference type="Proteomes" id="UP001597519">
    <property type="component" value="Unassembled WGS sequence"/>
</dbReference>
<evidence type="ECO:0000313" key="3">
    <source>
        <dbReference type="EMBL" id="MFD2829979.1"/>
    </source>
</evidence>
<accession>A0ABW5WX18</accession>
<evidence type="ECO:0000256" key="2">
    <source>
        <dbReference type="ARBA" id="ARBA00023002"/>
    </source>
</evidence>
<dbReference type="RefSeq" id="WP_377772472.1">
    <property type="nucleotide sequence ID" value="NZ_JBHUOQ010000001.1"/>
</dbReference>
<reference evidence="4" key="1">
    <citation type="journal article" date="2019" name="Int. J. Syst. Evol. Microbiol.">
        <title>The Global Catalogue of Microorganisms (GCM) 10K type strain sequencing project: providing services to taxonomists for standard genome sequencing and annotation.</title>
        <authorList>
            <consortium name="The Broad Institute Genomics Platform"/>
            <consortium name="The Broad Institute Genome Sequencing Center for Infectious Disease"/>
            <person name="Wu L."/>
            <person name="Ma J."/>
        </authorList>
    </citation>
    <scope>NUCLEOTIDE SEQUENCE [LARGE SCALE GENOMIC DNA]</scope>
    <source>
        <strain evidence="4">KCTC 33575</strain>
    </source>
</reference>
<sequence length="250" mass="27173">MTQIKNILIIGGAAGIGQAVVLDRLKKGDRVVFTDINKESGNKLQDLWRSEGYEVSFIEQNVTSWNDAEKVVDETFKLYGSIDVLIISAGITSQKRFEEITEKDWRFTLDVNLTGLFYSLKAAVPKMAAQGGGSIVIVGSGSAVTGSGGGMHYAASKGGAFGLMRAVADEYSHQGIHINLVAPRVIETEMLDVLYPTEEEKNQLRNKIPVNRFGTLTDTTDVINFLASEEAGYIQAQVVLMDGGRTYLTG</sequence>
<dbReference type="InterPro" id="IPR051122">
    <property type="entry name" value="SDR_DHRS6-like"/>
</dbReference>
<dbReference type="EC" id="1.1.1.-" evidence="3"/>
<dbReference type="SUPFAM" id="SSF51735">
    <property type="entry name" value="NAD(P)-binding Rossmann-fold domains"/>
    <property type="match status" value="1"/>
</dbReference>
<name>A0ABW5WX18_9STAP</name>
<dbReference type="PRINTS" id="PR00081">
    <property type="entry name" value="GDHRDH"/>
</dbReference>
<dbReference type="InterPro" id="IPR002347">
    <property type="entry name" value="SDR_fam"/>
</dbReference>
<dbReference type="InterPro" id="IPR020904">
    <property type="entry name" value="Sc_DH/Rdtase_CS"/>
</dbReference>
<dbReference type="Pfam" id="PF13561">
    <property type="entry name" value="adh_short_C2"/>
    <property type="match status" value="1"/>
</dbReference>
<gene>
    <name evidence="3" type="ORF">ACFSX4_05810</name>
</gene>
<comment type="caution">
    <text evidence="3">The sequence shown here is derived from an EMBL/GenBank/DDBJ whole genome shotgun (WGS) entry which is preliminary data.</text>
</comment>
<dbReference type="EMBL" id="JBHUOQ010000001">
    <property type="protein sequence ID" value="MFD2829979.1"/>
    <property type="molecule type" value="Genomic_DNA"/>
</dbReference>
<dbReference type="PRINTS" id="PR00080">
    <property type="entry name" value="SDRFAMILY"/>
</dbReference>
<evidence type="ECO:0000313" key="4">
    <source>
        <dbReference type="Proteomes" id="UP001597519"/>
    </source>
</evidence>
<evidence type="ECO:0000256" key="1">
    <source>
        <dbReference type="ARBA" id="ARBA00006484"/>
    </source>
</evidence>
<dbReference type="Gene3D" id="3.40.50.720">
    <property type="entry name" value="NAD(P)-binding Rossmann-like Domain"/>
    <property type="match status" value="1"/>
</dbReference>
<dbReference type="GO" id="GO:0016491">
    <property type="term" value="F:oxidoreductase activity"/>
    <property type="evidence" value="ECO:0007669"/>
    <property type="project" value="UniProtKB-KW"/>
</dbReference>
<protein>
    <submittedName>
        <fullName evidence="3">SDR family NAD(P)-dependent oxidoreductase</fullName>
        <ecNumber evidence="3">1.1.1.-</ecNumber>
    </submittedName>
</protein>
<comment type="similarity">
    <text evidence="1">Belongs to the short-chain dehydrogenases/reductases (SDR) family.</text>
</comment>
<proteinExistence type="inferred from homology"/>